<name>A0ABU5QQW5_9BACT</name>
<protein>
    <submittedName>
        <fullName evidence="1">Tubulin-like doman-containing protein</fullName>
    </submittedName>
</protein>
<dbReference type="Proteomes" id="UP001304671">
    <property type="component" value="Unassembled WGS sequence"/>
</dbReference>
<dbReference type="RefSeq" id="WP_323250660.1">
    <property type="nucleotide sequence ID" value="NZ_JAYFUL010000026.1"/>
</dbReference>
<evidence type="ECO:0000313" key="2">
    <source>
        <dbReference type="Proteomes" id="UP001304671"/>
    </source>
</evidence>
<evidence type="ECO:0000313" key="1">
    <source>
        <dbReference type="EMBL" id="MEA5259150.1"/>
    </source>
</evidence>
<keyword evidence="2" id="KW-1185">Reference proteome</keyword>
<dbReference type="SUPFAM" id="SSF52490">
    <property type="entry name" value="Tubulin nucleotide-binding domain-like"/>
    <property type="match status" value="1"/>
</dbReference>
<comment type="caution">
    <text evidence="1">The sequence shown here is derived from an EMBL/GenBank/DDBJ whole genome shotgun (WGS) entry which is preliminary data.</text>
</comment>
<organism evidence="1 2">
    <name type="scientific">Arcicella aquatica</name>
    <dbReference type="NCBI Taxonomy" id="217141"/>
    <lineage>
        <taxon>Bacteria</taxon>
        <taxon>Pseudomonadati</taxon>
        <taxon>Bacteroidota</taxon>
        <taxon>Cytophagia</taxon>
        <taxon>Cytophagales</taxon>
        <taxon>Flectobacillaceae</taxon>
        <taxon>Arcicella</taxon>
    </lineage>
</organism>
<dbReference type="Gene3D" id="3.40.50.1440">
    <property type="entry name" value="Tubulin/FtsZ, GTPase domain"/>
    <property type="match status" value="1"/>
</dbReference>
<reference evidence="1 2" key="1">
    <citation type="submission" date="2023-12" db="EMBL/GenBank/DDBJ databases">
        <title>Novel species of the genus Arcicella isolated from rivers.</title>
        <authorList>
            <person name="Lu H."/>
        </authorList>
    </citation>
    <scope>NUCLEOTIDE SEQUENCE [LARGE SCALE GENOMIC DNA]</scope>
    <source>
        <strain evidence="1 2">LMG 21963</strain>
    </source>
</reference>
<accession>A0ABU5QQW5</accession>
<gene>
    <name evidence="1" type="ORF">VB264_15240</name>
</gene>
<dbReference type="EMBL" id="JAYFUL010000026">
    <property type="protein sequence ID" value="MEA5259150.1"/>
    <property type="molecule type" value="Genomic_DNA"/>
</dbReference>
<dbReference type="Pfam" id="PF13809">
    <property type="entry name" value="Tubulin_2"/>
    <property type="match status" value="1"/>
</dbReference>
<dbReference type="InterPro" id="IPR036525">
    <property type="entry name" value="Tubulin/FtsZ_GTPase_sf"/>
</dbReference>
<proteinExistence type="predicted"/>
<sequence length="830" mass="94258">MARPIIFIGIGTSGLRAVEEAQRFYYYNTIEGERPSISEVKNIFIETNLGQNYESFGNESNTLPIKIGLPYPSNTAKEFLDQGIGKSWIPNELTKMSHHEVVSGAGGKPAMGRLILWGNFKSVYNNIKNTIKDAETNAHDINKRIANEGGNIDDIQNGIEPIIYIVGSLTGGTGSGMFIDIAMMVLQMGYSNIFGLLLLPPKIDGHTIYNMSYGNAYGALKALSKFDHNDKKDIIYNEKWPNGLTSPIATQSPFKFIQFISQSYKQRNYSISTLDGLYKTAGLYLYLKRIGFMTKWMEKYVDAENDDLGSYGTFSLAGAHFPKDDIESYTAIELGINLINRWSHPTHFFSKSSQKFEPINEVIINDLETKRIKNIVAKALTTFDANATQNLIEDLEKYLKKMEEEKLDKKFLTDIFAPNIDNNFYKKAIIGINYAENTLKQEFYDANSNIFSDTESISLVKIALEKSAKAIENIHKFWKNQYGVGSEVSEWAKVLKIEIDKFDINTTHDRKFEQLKDIFELMKKHFLTASLVKIGNYLKSEKVEQIINVEGKGGLPYIGLYSQIEAKLVLLVSESFENNREGNFVFSKLQIENSVTDSTIPYEKVYKDKVPSNTSLSLQEQKSFPFKKAVKDAINNYESQPNQKYSFIDLGNKVSEANILAYLSSENQGSVTIYNHIIAAYRSKLKNSRAIKNYTVTDDLADNKGTLSTILTKVEGPILHINELIDNQKLINTGPLAKLAFVLGINNLETGKVLKRLHDIDKNNPFPDTIEHKYEINSLQNSLFFFRQFANFEPVNDLANIELWKKIYEVGDKTKIEEQEKFMKDRTAYF</sequence>
<dbReference type="InterPro" id="IPR025904">
    <property type="entry name" value="Tubulin-like"/>
</dbReference>